<keyword evidence="2" id="KW-1185">Reference proteome</keyword>
<organism evidence="1 2">
    <name type="scientific">Liparis tanakae</name>
    <name type="common">Tanaka's snailfish</name>
    <dbReference type="NCBI Taxonomy" id="230148"/>
    <lineage>
        <taxon>Eukaryota</taxon>
        <taxon>Metazoa</taxon>
        <taxon>Chordata</taxon>
        <taxon>Craniata</taxon>
        <taxon>Vertebrata</taxon>
        <taxon>Euteleostomi</taxon>
        <taxon>Actinopterygii</taxon>
        <taxon>Neopterygii</taxon>
        <taxon>Teleostei</taxon>
        <taxon>Neoteleostei</taxon>
        <taxon>Acanthomorphata</taxon>
        <taxon>Eupercaria</taxon>
        <taxon>Perciformes</taxon>
        <taxon>Cottioidei</taxon>
        <taxon>Cottales</taxon>
        <taxon>Liparidae</taxon>
        <taxon>Liparis</taxon>
    </lineage>
</organism>
<comment type="caution">
    <text evidence="1">The sequence shown here is derived from an EMBL/GenBank/DDBJ whole genome shotgun (WGS) entry which is preliminary data.</text>
</comment>
<dbReference type="Proteomes" id="UP000314294">
    <property type="component" value="Unassembled WGS sequence"/>
</dbReference>
<reference evidence="1 2" key="1">
    <citation type="submission" date="2019-03" db="EMBL/GenBank/DDBJ databases">
        <title>First draft genome of Liparis tanakae, snailfish: a comprehensive survey of snailfish specific genes.</title>
        <authorList>
            <person name="Kim W."/>
            <person name="Song I."/>
            <person name="Jeong J.-H."/>
            <person name="Kim D."/>
            <person name="Kim S."/>
            <person name="Ryu S."/>
            <person name="Song J.Y."/>
            <person name="Lee S.K."/>
        </authorList>
    </citation>
    <scope>NUCLEOTIDE SEQUENCE [LARGE SCALE GENOMIC DNA]</scope>
    <source>
        <tissue evidence="1">Muscle</tissue>
    </source>
</reference>
<gene>
    <name evidence="1" type="ORF">EYF80_042936</name>
</gene>
<protein>
    <submittedName>
        <fullName evidence="1">Uncharacterized protein</fullName>
    </submittedName>
</protein>
<proteinExistence type="predicted"/>
<dbReference type="AlphaFoldDB" id="A0A4Z2G149"/>
<evidence type="ECO:0000313" key="1">
    <source>
        <dbReference type="EMBL" id="TNN46880.1"/>
    </source>
</evidence>
<evidence type="ECO:0000313" key="2">
    <source>
        <dbReference type="Proteomes" id="UP000314294"/>
    </source>
</evidence>
<sequence length="69" mass="8371">MKKKKKKQQLKDCRWLFFQATVWKRVEMMKSELSPAPYTQADSRSHWSSDWKCNTELPSRLGIIHNWMN</sequence>
<name>A0A4Z2G149_9TELE</name>
<accession>A0A4Z2G149</accession>
<dbReference type="EMBL" id="SRLO01000770">
    <property type="protein sequence ID" value="TNN46880.1"/>
    <property type="molecule type" value="Genomic_DNA"/>
</dbReference>